<comment type="caution">
    <text evidence="2">The sequence shown here is derived from an EMBL/GenBank/DDBJ whole genome shotgun (WGS) entry which is preliminary data.</text>
</comment>
<dbReference type="Gene3D" id="2.60.120.600">
    <property type="entry name" value="Domain of unknown function DUF1214, C-terminal domain"/>
    <property type="match status" value="1"/>
</dbReference>
<accession>A0ABP7DD22</accession>
<gene>
    <name evidence="2" type="ORF">GCM10022399_18710</name>
</gene>
<dbReference type="SUPFAM" id="SSF160935">
    <property type="entry name" value="VPA0735-like"/>
    <property type="match status" value="1"/>
</dbReference>
<dbReference type="InterPro" id="IPR010621">
    <property type="entry name" value="DUF1214"/>
</dbReference>
<proteinExistence type="predicted"/>
<keyword evidence="3" id="KW-1185">Reference proteome</keyword>
<reference evidence="3" key="1">
    <citation type="journal article" date="2019" name="Int. J. Syst. Evol. Microbiol.">
        <title>The Global Catalogue of Microorganisms (GCM) 10K type strain sequencing project: providing services to taxonomists for standard genome sequencing and annotation.</title>
        <authorList>
            <consortium name="The Broad Institute Genomics Platform"/>
            <consortium name="The Broad Institute Genome Sequencing Center for Infectious Disease"/>
            <person name="Wu L."/>
            <person name="Ma J."/>
        </authorList>
    </citation>
    <scope>NUCLEOTIDE SEQUENCE [LARGE SCALE GENOMIC DNA]</scope>
    <source>
        <strain evidence="3">JCM 17125</strain>
    </source>
</reference>
<dbReference type="Pfam" id="PF06742">
    <property type="entry name" value="DUF1214"/>
    <property type="match status" value="1"/>
</dbReference>
<dbReference type="InterPro" id="IPR037049">
    <property type="entry name" value="DUF1214_C_sf"/>
</dbReference>
<organism evidence="2 3">
    <name type="scientific">Terrabacter ginsenosidimutans</name>
    <dbReference type="NCBI Taxonomy" id="490575"/>
    <lineage>
        <taxon>Bacteria</taxon>
        <taxon>Bacillati</taxon>
        <taxon>Actinomycetota</taxon>
        <taxon>Actinomycetes</taxon>
        <taxon>Micrococcales</taxon>
        <taxon>Intrasporangiaceae</taxon>
        <taxon>Terrabacter</taxon>
    </lineage>
</organism>
<evidence type="ECO:0000259" key="1">
    <source>
        <dbReference type="Pfam" id="PF06742"/>
    </source>
</evidence>
<dbReference type="PANTHER" id="PTHR36509:SF2">
    <property type="entry name" value="BLL3101 PROTEIN"/>
    <property type="match status" value="1"/>
</dbReference>
<evidence type="ECO:0000313" key="3">
    <source>
        <dbReference type="Proteomes" id="UP001501468"/>
    </source>
</evidence>
<name>A0ABP7DD22_9MICO</name>
<protein>
    <recommendedName>
        <fullName evidence="1">DUF1214 domain-containing protein</fullName>
    </recommendedName>
</protein>
<sequence>MASLVGAVCVYAILRLVTGPDRPARTDVVQGALVGVGLAVVTVEVLSRVRAIKVNGWVTLPGCGVPGNGFLTRAACTWMFPGPVNVPDEATYWRSHVDAAGRLLSGQRSYVMHFPAEGLPPNEAFWSLTMGDASNRFVPNPLRRYSVSDRSGLAPNADGSVDVHIQTTAPVGHESNWLPAPSGRFTLWLRVYLPGRVILDGRYAVPPVTEAVTPP</sequence>
<dbReference type="EMBL" id="BAABDC010000002">
    <property type="protein sequence ID" value="GAA3702519.1"/>
    <property type="molecule type" value="Genomic_DNA"/>
</dbReference>
<dbReference type="Proteomes" id="UP001501468">
    <property type="component" value="Unassembled WGS sequence"/>
</dbReference>
<feature type="domain" description="DUF1214" evidence="1">
    <location>
        <begin position="89"/>
        <end position="194"/>
    </location>
</feature>
<dbReference type="PANTHER" id="PTHR36509">
    <property type="entry name" value="BLL3101 PROTEIN"/>
    <property type="match status" value="1"/>
</dbReference>
<evidence type="ECO:0000313" key="2">
    <source>
        <dbReference type="EMBL" id="GAA3702519.1"/>
    </source>
</evidence>